<dbReference type="InterPro" id="IPR006026">
    <property type="entry name" value="Peptidase_Metallo"/>
</dbReference>
<dbReference type="PROSITE" id="PS51864">
    <property type="entry name" value="ASTACIN"/>
    <property type="match status" value="1"/>
</dbReference>
<keyword evidence="4 6" id="KW-0862">Zinc</keyword>
<feature type="binding site" evidence="6">
    <location>
        <position position="163"/>
    </location>
    <ligand>
        <name>Zn(2+)</name>
        <dbReference type="ChEBI" id="CHEBI:29105"/>
        <note>catalytic</note>
    </ligand>
</feature>
<dbReference type="GO" id="GO:0006508">
    <property type="term" value="P:proteolysis"/>
    <property type="evidence" value="ECO:0007669"/>
    <property type="project" value="UniProtKB-KW"/>
</dbReference>
<evidence type="ECO:0000259" key="7">
    <source>
        <dbReference type="PROSITE" id="PS51864"/>
    </source>
</evidence>
<evidence type="ECO:0000256" key="1">
    <source>
        <dbReference type="ARBA" id="ARBA00022670"/>
    </source>
</evidence>
<evidence type="ECO:0000313" key="8">
    <source>
        <dbReference type="EMBL" id="RDJ05061.1"/>
    </source>
</evidence>
<dbReference type="AlphaFoldDB" id="A0A370KHR7"/>
<evidence type="ECO:0000256" key="3">
    <source>
        <dbReference type="ARBA" id="ARBA00022801"/>
    </source>
</evidence>
<comment type="cofactor">
    <cofactor evidence="6">
        <name>Zn(2+)</name>
        <dbReference type="ChEBI" id="CHEBI:29105"/>
    </cofactor>
    <text evidence="6">Binds 1 zinc ion per subunit.</text>
</comment>
<dbReference type="Proteomes" id="UP000254939">
    <property type="component" value="Unassembled WGS sequence"/>
</dbReference>
<reference evidence="8 9" key="1">
    <citation type="submission" date="2017-03" db="EMBL/GenBank/DDBJ databases">
        <title>Genome analysis of Rhizobial strains effectives or ineffectives for nitrogen fixation isolated from bean seeds.</title>
        <authorList>
            <person name="Peralta H."/>
            <person name="Aguilar-Vera A."/>
            <person name="Mora Y."/>
            <person name="Vargas-Lagunas C."/>
            <person name="Girard L."/>
            <person name="Mora J."/>
        </authorList>
    </citation>
    <scope>NUCLEOTIDE SEQUENCE [LARGE SCALE GENOMIC DNA]</scope>
    <source>
        <strain evidence="8 9">CCGM3</strain>
    </source>
</reference>
<dbReference type="InterPro" id="IPR034035">
    <property type="entry name" value="Astacin-like_dom"/>
</dbReference>
<dbReference type="Pfam" id="PF01400">
    <property type="entry name" value="Astacin"/>
    <property type="match status" value="1"/>
</dbReference>
<evidence type="ECO:0000256" key="5">
    <source>
        <dbReference type="ARBA" id="ARBA00023049"/>
    </source>
</evidence>
<dbReference type="InterPro" id="IPR001506">
    <property type="entry name" value="Peptidase_M12A"/>
</dbReference>
<dbReference type="GO" id="GO:0008270">
    <property type="term" value="F:zinc ion binding"/>
    <property type="evidence" value="ECO:0007669"/>
    <property type="project" value="UniProtKB-UniRule"/>
</dbReference>
<dbReference type="SMART" id="SM00235">
    <property type="entry name" value="ZnMc"/>
    <property type="match status" value="1"/>
</dbReference>
<sequence length="267" mass="29771">MADNGELTSGNDVGTTYMLIGKKPVEIKYSVIDNKAVVEGCIVLGTAEQAKKAYETVQRKPGLLRENVDTMGSAILGESFRWDLRELVYEIHPDLPETYRVTDAMAHWSDRTDGFIRFREREAGDKNYVVFVPGSGCRSSVGMRGGPQELVLGPNCTAGNAIHEIGHALGLWHEQSRGDRDAHIKIRYERIEPGLEHNFSQHIHDGIDVMEYDLGSIMHYPLDAFSVDGQPTIELLEPYDGVVGQRERLSDRDVATIKKIYSDVPGV</sequence>
<keyword evidence="2 6" id="KW-0479">Metal-binding</keyword>
<keyword evidence="3 6" id="KW-0378">Hydrolase</keyword>
<dbReference type="InterPro" id="IPR024079">
    <property type="entry name" value="MetalloPept_cat_dom_sf"/>
</dbReference>
<name>A0A370KHR7_9HYPH</name>
<dbReference type="GO" id="GO:0004222">
    <property type="term" value="F:metalloendopeptidase activity"/>
    <property type="evidence" value="ECO:0007669"/>
    <property type="project" value="UniProtKB-UniRule"/>
</dbReference>
<feature type="active site" evidence="6">
    <location>
        <position position="164"/>
    </location>
</feature>
<gene>
    <name evidence="8" type="ORF">B5K06_26175</name>
</gene>
<keyword evidence="5 6" id="KW-0482">Metalloprotease</keyword>
<dbReference type="RefSeq" id="WP_114715057.1">
    <property type="nucleotide sequence ID" value="NZ_KZ857266.1"/>
</dbReference>
<evidence type="ECO:0000256" key="6">
    <source>
        <dbReference type="PROSITE-ProRule" id="PRU01211"/>
    </source>
</evidence>
<evidence type="ECO:0000313" key="9">
    <source>
        <dbReference type="Proteomes" id="UP000254939"/>
    </source>
</evidence>
<feature type="binding site" evidence="6">
    <location>
        <position position="173"/>
    </location>
    <ligand>
        <name>Zn(2+)</name>
        <dbReference type="ChEBI" id="CHEBI:29105"/>
        <note>catalytic</note>
    </ligand>
</feature>
<protein>
    <recommendedName>
        <fullName evidence="7">Peptidase M12A domain-containing protein</fullName>
    </recommendedName>
</protein>
<dbReference type="OrthoDB" id="8455098at2"/>
<feature type="binding site" evidence="6">
    <location>
        <position position="167"/>
    </location>
    <ligand>
        <name>Zn(2+)</name>
        <dbReference type="ChEBI" id="CHEBI:29105"/>
        <note>catalytic</note>
    </ligand>
</feature>
<evidence type="ECO:0000256" key="2">
    <source>
        <dbReference type="ARBA" id="ARBA00022723"/>
    </source>
</evidence>
<dbReference type="EMBL" id="NAAC01000033">
    <property type="protein sequence ID" value="RDJ05061.1"/>
    <property type="molecule type" value="Genomic_DNA"/>
</dbReference>
<proteinExistence type="predicted"/>
<dbReference type="PANTHER" id="PTHR10127:SF780">
    <property type="entry name" value="METALLOENDOPEPTIDASE"/>
    <property type="match status" value="1"/>
</dbReference>
<dbReference type="PRINTS" id="PR00480">
    <property type="entry name" value="ASTACIN"/>
</dbReference>
<dbReference type="SUPFAM" id="SSF55486">
    <property type="entry name" value="Metalloproteases ('zincins'), catalytic domain"/>
    <property type="match status" value="1"/>
</dbReference>
<feature type="domain" description="Peptidase M12A" evidence="7">
    <location>
        <begin position="73"/>
        <end position="265"/>
    </location>
</feature>
<dbReference type="PANTHER" id="PTHR10127">
    <property type="entry name" value="DISCOIDIN, CUB, EGF, LAMININ , AND ZINC METALLOPROTEASE DOMAIN CONTAINING"/>
    <property type="match status" value="1"/>
</dbReference>
<dbReference type="Gene3D" id="3.40.390.10">
    <property type="entry name" value="Collagenase (Catalytic Domain)"/>
    <property type="match status" value="1"/>
</dbReference>
<comment type="caution">
    <text evidence="6">Lacks conserved residue(s) required for the propagation of feature annotation.</text>
</comment>
<comment type="caution">
    <text evidence="8">The sequence shown here is derived from an EMBL/GenBank/DDBJ whole genome shotgun (WGS) entry which is preliminary data.</text>
</comment>
<organism evidence="8 9">
    <name type="scientific">Rhizobium grahamii</name>
    <dbReference type="NCBI Taxonomy" id="1120045"/>
    <lineage>
        <taxon>Bacteria</taxon>
        <taxon>Pseudomonadati</taxon>
        <taxon>Pseudomonadota</taxon>
        <taxon>Alphaproteobacteria</taxon>
        <taxon>Hyphomicrobiales</taxon>
        <taxon>Rhizobiaceae</taxon>
        <taxon>Rhizobium/Agrobacterium group</taxon>
        <taxon>Rhizobium</taxon>
    </lineage>
</organism>
<accession>A0A370KHR7</accession>
<evidence type="ECO:0000256" key="4">
    <source>
        <dbReference type="ARBA" id="ARBA00022833"/>
    </source>
</evidence>
<dbReference type="CDD" id="cd04280">
    <property type="entry name" value="ZnMc_astacin_like"/>
    <property type="match status" value="1"/>
</dbReference>
<keyword evidence="1 6" id="KW-0645">Protease</keyword>